<dbReference type="Proteomes" id="UP001194580">
    <property type="component" value="Unassembled WGS sequence"/>
</dbReference>
<gene>
    <name evidence="1" type="ORF">BGZ95_008056</name>
</gene>
<protein>
    <submittedName>
        <fullName evidence="1">Uncharacterized protein</fullName>
    </submittedName>
</protein>
<feature type="non-terminal residue" evidence="1">
    <location>
        <position position="1"/>
    </location>
</feature>
<dbReference type="AlphaFoldDB" id="A0AAD4CZQ6"/>
<reference evidence="1" key="1">
    <citation type="journal article" date="2020" name="Fungal Divers.">
        <title>Resolving the Mortierellaceae phylogeny through synthesis of multi-gene phylogenetics and phylogenomics.</title>
        <authorList>
            <person name="Vandepol N."/>
            <person name="Liber J."/>
            <person name="Desiro A."/>
            <person name="Na H."/>
            <person name="Kennedy M."/>
            <person name="Barry K."/>
            <person name="Grigoriev I.V."/>
            <person name="Miller A.N."/>
            <person name="O'Donnell K."/>
            <person name="Stajich J.E."/>
            <person name="Bonito G."/>
        </authorList>
    </citation>
    <scope>NUCLEOTIDE SEQUENCE</scope>
    <source>
        <strain evidence="1">NRRL 28262</strain>
    </source>
</reference>
<accession>A0AAD4CZQ6</accession>
<feature type="non-terminal residue" evidence="1">
    <location>
        <position position="56"/>
    </location>
</feature>
<keyword evidence="2" id="KW-1185">Reference proteome</keyword>
<proteinExistence type="predicted"/>
<sequence>WEKMKATFAKSAKKIQKIWLEYDKDWSPFRKDMFASFGSSEEDFMNIPTVDVEPGV</sequence>
<name>A0AAD4CZQ6_9FUNG</name>
<organism evidence="1 2">
    <name type="scientific">Linnemannia exigua</name>
    <dbReference type="NCBI Taxonomy" id="604196"/>
    <lineage>
        <taxon>Eukaryota</taxon>
        <taxon>Fungi</taxon>
        <taxon>Fungi incertae sedis</taxon>
        <taxon>Mucoromycota</taxon>
        <taxon>Mortierellomycotina</taxon>
        <taxon>Mortierellomycetes</taxon>
        <taxon>Mortierellales</taxon>
        <taxon>Mortierellaceae</taxon>
        <taxon>Linnemannia</taxon>
    </lineage>
</organism>
<evidence type="ECO:0000313" key="1">
    <source>
        <dbReference type="EMBL" id="KAG0248434.1"/>
    </source>
</evidence>
<dbReference type="EMBL" id="JAAAIL010004083">
    <property type="protein sequence ID" value="KAG0248434.1"/>
    <property type="molecule type" value="Genomic_DNA"/>
</dbReference>
<evidence type="ECO:0000313" key="2">
    <source>
        <dbReference type="Proteomes" id="UP001194580"/>
    </source>
</evidence>
<comment type="caution">
    <text evidence="1">The sequence shown here is derived from an EMBL/GenBank/DDBJ whole genome shotgun (WGS) entry which is preliminary data.</text>
</comment>